<dbReference type="InterPro" id="IPR020806">
    <property type="entry name" value="PKS_PP-bd"/>
</dbReference>
<dbReference type="CDD" id="cd05931">
    <property type="entry name" value="FAAL"/>
    <property type="match status" value="1"/>
</dbReference>
<dbReference type="InterPro" id="IPR023213">
    <property type="entry name" value="CAT-like_dom_sf"/>
</dbReference>
<dbReference type="SUPFAM" id="SSF52777">
    <property type="entry name" value="CoA-dependent acyltransferases"/>
    <property type="match status" value="2"/>
</dbReference>
<gene>
    <name evidence="8" type="ordered locus">MYSTI_02064</name>
</gene>
<dbReference type="AlphaFoldDB" id="L7U5K8"/>
<keyword evidence="3" id="KW-0597">Phosphoprotein</keyword>
<dbReference type="Gene3D" id="3.40.50.12780">
    <property type="entry name" value="N-terminal domain of ligase-like"/>
    <property type="match status" value="1"/>
</dbReference>
<dbReference type="FunFam" id="3.30.559.10:FF:000012">
    <property type="entry name" value="Non-ribosomal peptide synthetase"/>
    <property type="match status" value="1"/>
</dbReference>
<dbReference type="EMBL" id="CP004025">
    <property type="protein sequence ID" value="AGC43393.1"/>
    <property type="molecule type" value="Genomic_DNA"/>
</dbReference>
<dbReference type="eggNOG" id="COG0318">
    <property type="taxonomic scope" value="Bacteria"/>
</dbReference>
<keyword evidence="2" id="KW-0596">Phosphopantetheine</keyword>
<accession>L7U5K8</accession>
<dbReference type="InterPro" id="IPR009081">
    <property type="entry name" value="PP-bd_ACP"/>
</dbReference>
<keyword evidence="9" id="KW-1185">Reference proteome</keyword>
<reference evidence="8 9" key="1">
    <citation type="journal article" date="2013" name="Genome Announc.">
        <title>Complete genome sequence of Myxococcus stipitatus strain DSM 14675, a fruiting myxobacterium.</title>
        <authorList>
            <person name="Huntley S."/>
            <person name="Kneip S."/>
            <person name="Treuner-Lange A."/>
            <person name="Sogaard-Andersen L."/>
        </authorList>
    </citation>
    <scope>NUCLEOTIDE SEQUENCE [LARGE SCALE GENOMIC DNA]</scope>
    <source>
        <strain evidence="9">DSM 14675 / JCM 12634 / Mx s8</strain>
    </source>
</reference>
<dbReference type="Proteomes" id="UP000011131">
    <property type="component" value="Chromosome"/>
</dbReference>
<dbReference type="Pfam" id="PF23024">
    <property type="entry name" value="AMP-dom_DIP2-like"/>
    <property type="match status" value="1"/>
</dbReference>
<dbReference type="Pfam" id="PF00550">
    <property type="entry name" value="PP-binding"/>
    <property type="match status" value="1"/>
</dbReference>
<dbReference type="GO" id="GO:0006633">
    <property type="term" value="P:fatty acid biosynthetic process"/>
    <property type="evidence" value="ECO:0007669"/>
    <property type="project" value="TreeGrafter"/>
</dbReference>
<proteinExistence type="inferred from homology"/>
<evidence type="ECO:0000256" key="1">
    <source>
        <dbReference type="ARBA" id="ARBA00006432"/>
    </source>
</evidence>
<dbReference type="eggNOG" id="COG1020">
    <property type="taxonomic scope" value="Bacteria"/>
</dbReference>
<dbReference type="SUPFAM" id="SSF56801">
    <property type="entry name" value="Acetyl-CoA synthetase-like"/>
    <property type="match status" value="1"/>
</dbReference>
<dbReference type="Pfam" id="PF00501">
    <property type="entry name" value="AMP-binding"/>
    <property type="match status" value="1"/>
</dbReference>
<dbReference type="InterPro" id="IPR045851">
    <property type="entry name" value="AMP-bd_C_sf"/>
</dbReference>
<dbReference type="CDD" id="cd19531">
    <property type="entry name" value="LCL_NRPS-like"/>
    <property type="match status" value="1"/>
</dbReference>
<feature type="domain" description="Carrier" evidence="7">
    <location>
        <begin position="614"/>
        <end position="688"/>
    </location>
</feature>
<dbReference type="GO" id="GO:0071766">
    <property type="term" value="P:Actinobacterium-type cell wall biogenesis"/>
    <property type="evidence" value="ECO:0007669"/>
    <property type="project" value="UniProtKB-ARBA"/>
</dbReference>
<dbReference type="OrthoDB" id="8612214at2"/>
<dbReference type="InterPro" id="IPR000873">
    <property type="entry name" value="AMP-dep_synth/lig_dom"/>
</dbReference>
<dbReference type="InterPro" id="IPR025110">
    <property type="entry name" value="AMP-bd_C"/>
</dbReference>
<keyword evidence="6" id="KW-0443">Lipid metabolism</keyword>
<dbReference type="RefSeq" id="WP_015347655.1">
    <property type="nucleotide sequence ID" value="NC_020126.1"/>
</dbReference>
<dbReference type="SMART" id="SM00823">
    <property type="entry name" value="PKS_PP"/>
    <property type="match status" value="1"/>
</dbReference>
<dbReference type="KEGG" id="msd:MYSTI_02064"/>
<dbReference type="Gene3D" id="1.10.1200.10">
    <property type="entry name" value="ACP-like"/>
    <property type="match status" value="1"/>
</dbReference>
<evidence type="ECO:0000256" key="3">
    <source>
        <dbReference type="ARBA" id="ARBA00022553"/>
    </source>
</evidence>
<dbReference type="PROSITE" id="PS00455">
    <property type="entry name" value="AMP_BINDING"/>
    <property type="match status" value="1"/>
</dbReference>
<dbReference type="InterPro" id="IPR020845">
    <property type="entry name" value="AMP-binding_CS"/>
</dbReference>
<dbReference type="PANTHER" id="PTHR22754">
    <property type="entry name" value="DISCO-INTERACTING PROTEIN 2 DIP2 -RELATED"/>
    <property type="match status" value="1"/>
</dbReference>
<comment type="similarity">
    <text evidence="1">Belongs to the ATP-dependent AMP-binding enzyme family.</text>
</comment>
<dbReference type="SMART" id="SM01294">
    <property type="entry name" value="PKS_PP_betabranch"/>
    <property type="match status" value="1"/>
</dbReference>
<dbReference type="STRING" id="1278073.MYSTI_02064"/>
<dbReference type="PATRIC" id="fig|1278073.3.peg.2102"/>
<name>L7U5K8_MYXSD</name>
<dbReference type="FunFam" id="3.40.50.12780:FF:000013">
    <property type="entry name" value="Long-chain-fatty-acid--AMP ligase FadD32"/>
    <property type="match status" value="1"/>
</dbReference>
<dbReference type="Gene3D" id="3.30.559.30">
    <property type="entry name" value="Nonribosomal peptide synthetase, condensation domain"/>
    <property type="match status" value="1"/>
</dbReference>
<dbReference type="GO" id="GO:0005886">
    <property type="term" value="C:plasma membrane"/>
    <property type="evidence" value="ECO:0007669"/>
    <property type="project" value="TreeGrafter"/>
</dbReference>
<evidence type="ECO:0000256" key="6">
    <source>
        <dbReference type="ARBA" id="ARBA00023098"/>
    </source>
</evidence>
<dbReference type="Pfam" id="PF00668">
    <property type="entry name" value="Condensation"/>
    <property type="match status" value="1"/>
</dbReference>
<keyword evidence="4" id="KW-0436">Ligase</keyword>
<dbReference type="Gene3D" id="3.30.300.30">
    <property type="match status" value="1"/>
</dbReference>
<evidence type="ECO:0000256" key="2">
    <source>
        <dbReference type="ARBA" id="ARBA00022450"/>
    </source>
</evidence>
<evidence type="ECO:0000256" key="5">
    <source>
        <dbReference type="ARBA" id="ARBA00022832"/>
    </source>
</evidence>
<dbReference type="GO" id="GO:0016874">
    <property type="term" value="F:ligase activity"/>
    <property type="evidence" value="ECO:0007669"/>
    <property type="project" value="UniProtKB-KW"/>
</dbReference>
<dbReference type="GO" id="GO:0031177">
    <property type="term" value="F:phosphopantetheine binding"/>
    <property type="evidence" value="ECO:0007669"/>
    <property type="project" value="InterPro"/>
</dbReference>
<sequence>MSDSNPLFSSSSMTELALRRAAEHPDLRAYTFLVDGEEEELHFTYAELDQRARTIAGFLQSQGAQGERVLLLYPPGLDYVSAFVGCLYAGAIAVPAYPPDPMRLSRTLPRLEALIADADARFALTTEFIQGMSGALGEQSPRLAALAWVATDTLDDRAASAWKAPSLSPESPAFIQYTSGSTGTPRGVMLSHRNLLHNSAAIHRCFEHSADSKGVIWLPPYHDMGLIGGVLQPLAGGFPVVLMSPLDFLRKPLRWLQAISRHRGTTSGGPNFAFDLCLRKTTPEQRAALDLSCWDVAFNGAEPVRADTLTRFAELFAPSGFRKEAFYPCYGLAEGTLISSGGRKSALPVVRTFEQAALLKGDAVEVSAEAPPSDEAQPHVGCGVSVLDQELLIADPDSGVPVPPGRVGEIWVSGQSVAQGYWRQPELSEHTFRARRGDTGAGAWLRTGDLGFLRDGELFVTGRIKDLIILRGRNLYPQDLERSLEGLHPALRPGCCAAFSVDTGGEERLVLVHEVDPGKLPEPDALVDALRQVLAQKHEVHLHGVALIAPGSIPKTSSGKIQRRACRAMYLGGELEVITRSDASEHVAASEPAAELPVLSREVLLAAPREERPRLLAEHLRHLVSRALDVAPSSLDADRPLAAFGLDSMHSIELKSALEDGLGVSLPVAVLLDGAGLRQLTQKVLEELDAPTSTLPPLEPVARGAHVPLSFAQERLLFLDQLSSGNSAYNIPVSVLLEGRLDLGALGRSLSTILARHEALRARYPWVDGRRVQVIAPTDSPATADPFASADAVIDLSGMPEAEHAAAVARLTAEEARRMFDLTTGPLVRVRLLRMSAERHHLLLNIHHIVSDGWSMGVLVRELGALYAAFVEGKPSPLPAMPLQYADYAVWQRRWLESGGLESEAAWWKSQLTGAPALLELPTDRPRPASQSFLGARHHLEFSPTLTSSLKALGQAEGATLYMTLLAGFLVTLHERTGREDVVVGTDVANREHAKAQGLIGLFVNQLVLRADLSGNPTFQQLLGRVRELALGAYAHPHLPFDKLVETLRPPRDPRYNPLFQVMFVLENAPLPKLVLPGLSLRILEVDDGGSPFDLSVLLSESAGGLGGVLRYSTALFDAVTMSRLADAYGAVLSAVAEQPHVTLAELRGVISEQERRRQAAQAEALKAVRSEKFRNTRRKSEN</sequence>
<keyword evidence="5" id="KW-0276">Fatty acid metabolism</keyword>
<dbReference type="HOGENOM" id="CLU_000022_23_0_7"/>
<protein>
    <submittedName>
        <fullName evidence="8">Non-ribosomal peptide synthetase</fullName>
    </submittedName>
</protein>
<evidence type="ECO:0000313" key="8">
    <source>
        <dbReference type="EMBL" id="AGC43393.1"/>
    </source>
</evidence>
<dbReference type="InterPro" id="IPR036736">
    <property type="entry name" value="ACP-like_sf"/>
</dbReference>
<organism evidence="8 9">
    <name type="scientific">Myxococcus stipitatus (strain DSM 14675 / JCM 12634 / Mx s8)</name>
    <dbReference type="NCBI Taxonomy" id="1278073"/>
    <lineage>
        <taxon>Bacteria</taxon>
        <taxon>Pseudomonadati</taxon>
        <taxon>Myxococcota</taxon>
        <taxon>Myxococcia</taxon>
        <taxon>Myxococcales</taxon>
        <taxon>Cystobacterineae</taxon>
        <taxon>Myxococcaceae</taxon>
        <taxon>Myxococcus</taxon>
    </lineage>
</organism>
<evidence type="ECO:0000259" key="7">
    <source>
        <dbReference type="PROSITE" id="PS50075"/>
    </source>
</evidence>
<dbReference type="InterPro" id="IPR040097">
    <property type="entry name" value="FAAL/FAAC"/>
</dbReference>
<dbReference type="SUPFAM" id="SSF47336">
    <property type="entry name" value="ACP-like"/>
    <property type="match status" value="1"/>
</dbReference>
<dbReference type="InterPro" id="IPR001242">
    <property type="entry name" value="Condensation_dom"/>
</dbReference>
<dbReference type="PROSITE" id="PS50075">
    <property type="entry name" value="CARRIER"/>
    <property type="match status" value="1"/>
</dbReference>
<dbReference type="PANTHER" id="PTHR22754:SF32">
    <property type="entry name" value="DISCO-INTERACTING PROTEIN 2"/>
    <property type="match status" value="1"/>
</dbReference>
<dbReference type="Gene3D" id="3.30.559.10">
    <property type="entry name" value="Chloramphenicol acetyltransferase-like domain"/>
    <property type="match status" value="1"/>
</dbReference>
<dbReference type="GO" id="GO:0070566">
    <property type="term" value="F:adenylyltransferase activity"/>
    <property type="evidence" value="ECO:0007669"/>
    <property type="project" value="TreeGrafter"/>
</dbReference>
<evidence type="ECO:0000256" key="4">
    <source>
        <dbReference type="ARBA" id="ARBA00022598"/>
    </source>
</evidence>
<dbReference type="InterPro" id="IPR042099">
    <property type="entry name" value="ANL_N_sf"/>
</dbReference>
<evidence type="ECO:0000313" key="9">
    <source>
        <dbReference type="Proteomes" id="UP000011131"/>
    </source>
</evidence>